<accession>A0A0H3ZNV2</accession>
<dbReference type="Pfam" id="PF20472">
    <property type="entry name" value="PDDEXK_11"/>
    <property type="match status" value="1"/>
</dbReference>
<name>A0A0H3ZNV2_9VIBR</name>
<reference evidence="2" key="1">
    <citation type="journal article" date="2015" name="MBio">
        <title>Eco-Evolutionary Dynamics of Episomes among Ecologically Cohesive Bacterial Populations.</title>
        <authorList>
            <person name="Xue H."/>
            <person name="Cordero O.X."/>
            <person name="Camas F.M."/>
            <person name="Trimble W."/>
            <person name="Meyer F."/>
            <person name="Guglielmini J."/>
            <person name="Rocha E.P."/>
            <person name="Polz M.F."/>
        </authorList>
    </citation>
    <scope>NUCLEOTIDE SEQUENCE</scope>
    <source>
        <strain evidence="2">1F_279</strain>
    </source>
</reference>
<sequence>MCRKALLGDITYVLEDLGFVKNNTKSPFTYQYNVKYPSLFKGKSDHAHFILYTPKRVIQLVAKYQESSGTAMEKLGYTVMDAARTLHDNYVVVCGGDELLKHDRAIDFINNQKVHAPRLHALRAQELRSYLLDDLTPIAA</sequence>
<feature type="domain" description="PD-(D/E)XK nuclease" evidence="1">
    <location>
        <begin position="9"/>
        <end position="134"/>
    </location>
</feature>
<dbReference type="AlphaFoldDB" id="A0A0H3ZNV2"/>
<evidence type="ECO:0000259" key="1">
    <source>
        <dbReference type="Pfam" id="PF20472"/>
    </source>
</evidence>
<protein>
    <recommendedName>
        <fullName evidence="1">PD-(D/E)XK nuclease domain-containing protein</fullName>
    </recommendedName>
</protein>
<dbReference type="EMBL" id="KP795468">
    <property type="protein sequence ID" value="AKN36092.1"/>
    <property type="molecule type" value="Genomic_DNA"/>
</dbReference>
<organism evidence="2">
    <name type="scientific">Vibrio tasmaniensis</name>
    <dbReference type="NCBI Taxonomy" id="212663"/>
    <lineage>
        <taxon>Bacteria</taxon>
        <taxon>Pseudomonadati</taxon>
        <taxon>Pseudomonadota</taxon>
        <taxon>Gammaproteobacteria</taxon>
        <taxon>Vibrionales</taxon>
        <taxon>Vibrionaceae</taxon>
        <taxon>Vibrio</taxon>
    </lineage>
</organism>
<evidence type="ECO:0000313" key="2">
    <source>
        <dbReference type="EMBL" id="AKN36092.1"/>
    </source>
</evidence>
<dbReference type="InterPro" id="IPR046821">
    <property type="entry name" value="PDDEXK_11"/>
</dbReference>
<proteinExistence type="predicted"/>